<evidence type="ECO:0000313" key="2">
    <source>
        <dbReference type="Proteomes" id="UP001302486"/>
    </source>
</evidence>
<protein>
    <submittedName>
        <fullName evidence="1">ATP-binding protein</fullName>
    </submittedName>
</protein>
<proteinExistence type="predicted"/>
<evidence type="ECO:0000313" key="1">
    <source>
        <dbReference type="EMBL" id="WOD44170.1"/>
    </source>
</evidence>
<keyword evidence="1" id="KW-0067">ATP-binding</keyword>
<dbReference type="Gene3D" id="3.40.50.300">
    <property type="entry name" value="P-loop containing nucleotide triphosphate hydrolases"/>
    <property type="match status" value="1"/>
</dbReference>
<name>A0AA97EQ28_9FLAO</name>
<keyword evidence="2" id="KW-1185">Reference proteome</keyword>
<accession>A0AA97EQ28</accession>
<dbReference type="Proteomes" id="UP001302486">
    <property type="component" value="Chromosome"/>
</dbReference>
<dbReference type="KEGG" id="hws:RNZ46_02645"/>
<dbReference type="EMBL" id="CP136521">
    <property type="protein sequence ID" value="WOD44170.1"/>
    <property type="molecule type" value="Genomic_DNA"/>
</dbReference>
<sequence length="1150" mass="133396">MIVEIGITTAVSYLVGQIFDYSTQKGIEKIVQKVLPKDTFQTELAKTIYKTIDEFETKFPSIKDRNKFPFYHSQILLEHYSMYILFDEKRHSNDILKKELATNSNIIEPNNEQLESFYELFKTNANSNEYLKKLFVEENYKERIFDISKNLQVIDKKLDSVIDSLKKLETLKSAKAKFKVNADKFVLPSFELLEADYYFFLKEEVEQINNCVERIKTDSDNYFLLTGYPSTGKTISTLKIHQQLTKKGFEVFYLNISQNLSFDKFKSDLNKLSDKENIVFIIEDIHLNLTFGAEILTLEEEFPTFKFIITSRFLSADVRRDTQNNIDIFKQLEASNLKLESFNTPQHIYNKSVGIISNCKSYLVSQGIQREIGDIKKAIENAKGNLYKLAWMLQYWLENNVQLSDITEKTIEDHIYRKYLDGLNQNELNKIHQFATLYAYEIEFLADPHQIESSKQNGILFKNENDFHSFMHSMFARLLLDSIFRANATLNARYRNDRNALYLKNIEDYLIDIIGDSDGFVENIYSFLYNIGISDNINLFNKILSSETVKKQFFKYVYDSKQMDSDQLVNLIQLIRIFAKRSFEDYCNSLYFSNRNLIEILKRGTKNASAISYIETHKNNFKDLKNKSVLAPFKPDELKDVFRKASLNSLTLTIRLLPNNELRTKAINVLSIEEWKQKFNSDIHFGIYGNSLAELKKVKPELATTILKTVDVKKVSAKIHYQKFDYITKTLSELKEIDFATTSEILSLVDIKVLKRKSKKASIEQIGIGLSRLYDIDQSVSKEIFEDLDIDFLSNLFENKPLTAFGHILKEFKKVGVSKAQKLIRHTLEKEFVINKLNSAKITTVDLFTFYLLFSQLDIRKEGQELLKRVNLDIIEGRVKSSKINHSVQLVNAINEIEPSYGKKLVKLIPDDKLIKVINDINTEITALPSIFLYLKNVDFDNAKRVYNLIDNITIIKKCLVRKFRIQPIFNSIKPLYSLDNEKTFDLLNNLFAHNVFKNKIKEADIENFINSVSIAFNINEKIAENIIATYSESLVSANNGEIQFAKFADALYRLSKINKEVVNTLLNSFIPRLEKDIHSLTFYQLKAGLCALAKVDKVLATRLLKMIPTEELKKKSEVLLVDKKNIEGQLGEIKCVNTEIWKSLKDHLK</sequence>
<organism evidence="1 2">
    <name type="scientific">Hwangdonia lutea</name>
    <dbReference type="NCBI Taxonomy" id="3075823"/>
    <lineage>
        <taxon>Bacteria</taxon>
        <taxon>Pseudomonadati</taxon>
        <taxon>Bacteroidota</taxon>
        <taxon>Flavobacteriia</taxon>
        <taxon>Flavobacteriales</taxon>
        <taxon>Flavobacteriaceae</taxon>
        <taxon>Hwangdonia</taxon>
    </lineage>
</organism>
<dbReference type="AlphaFoldDB" id="A0AA97EQ28"/>
<dbReference type="InterPro" id="IPR027417">
    <property type="entry name" value="P-loop_NTPase"/>
</dbReference>
<dbReference type="SUPFAM" id="SSF52540">
    <property type="entry name" value="P-loop containing nucleoside triphosphate hydrolases"/>
    <property type="match status" value="1"/>
</dbReference>
<keyword evidence="1" id="KW-0547">Nucleotide-binding</keyword>
<dbReference type="GO" id="GO:0005524">
    <property type="term" value="F:ATP binding"/>
    <property type="evidence" value="ECO:0007669"/>
    <property type="project" value="UniProtKB-KW"/>
</dbReference>
<dbReference type="RefSeq" id="WP_316983844.1">
    <property type="nucleotide sequence ID" value="NZ_CP136521.1"/>
</dbReference>
<gene>
    <name evidence="1" type="ORF">RNZ46_02645</name>
</gene>
<reference evidence="2" key="1">
    <citation type="submission" date="2024-06" db="EMBL/GenBank/DDBJ databases">
        <title>Hwangdonia haimaensis gen. nov., sp. nov., a member of the family Flavobacteriaceae isolated from the haima cold seep.</title>
        <authorList>
            <person name="Li J."/>
        </authorList>
    </citation>
    <scope>NUCLEOTIDE SEQUENCE [LARGE SCALE GENOMIC DNA]</scope>
    <source>
        <strain evidence="2">SCSIO 19198</strain>
    </source>
</reference>